<sequence length="145" mass="16567">MIKNSRVEVNEEGNIVITVLTGVDTNKELHENIEDLKKVGRMYIPETGQKGKPCLFFAEFEGKSPYQKYDEVIVNGIKMKLTLSVKVEEEELNRAAELKQAREIEKKRLEGETAIKENQDLKQQLANMQAMLNELMADKKKGKKA</sequence>
<dbReference type="Proteomes" id="UP000198304">
    <property type="component" value="Unassembled WGS sequence"/>
</dbReference>
<gene>
    <name evidence="2" type="ORF">SAMN05446037_1006115</name>
</gene>
<keyword evidence="1" id="KW-0175">Coiled coil</keyword>
<evidence type="ECO:0000313" key="2">
    <source>
        <dbReference type="EMBL" id="SNS22739.1"/>
    </source>
</evidence>
<dbReference type="EMBL" id="FZOJ01000006">
    <property type="protein sequence ID" value="SNS22739.1"/>
    <property type="molecule type" value="Genomic_DNA"/>
</dbReference>
<evidence type="ECO:0000313" key="3">
    <source>
        <dbReference type="Proteomes" id="UP000198304"/>
    </source>
</evidence>
<keyword evidence="3" id="KW-1185">Reference proteome</keyword>
<reference evidence="2 3" key="1">
    <citation type="submission" date="2017-06" db="EMBL/GenBank/DDBJ databases">
        <authorList>
            <person name="Kim H.J."/>
            <person name="Triplett B.A."/>
        </authorList>
    </citation>
    <scope>NUCLEOTIDE SEQUENCE [LARGE SCALE GENOMIC DNA]</scope>
    <source>
        <strain evidence="2 3">SCA</strain>
    </source>
</reference>
<proteinExistence type="predicted"/>
<evidence type="ECO:0000256" key="1">
    <source>
        <dbReference type="SAM" id="Coils"/>
    </source>
</evidence>
<protein>
    <submittedName>
        <fullName evidence="2">Uncharacterized protein</fullName>
    </submittedName>
</protein>
<name>A0A239CS28_9FIRM</name>
<accession>A0A239CS28</accession>
<feature type="coiled-coil region" evidence="1">
    <location>
        <begin position="87"/>
        <end position="138"/>
    </location>
</feature>
<organism evidence="2 3">
    <name type="scientific">Anaerovirgula multivorans</name>
    <dbReference type="NCBI Taxonomy" id="312168"/>
    <lineage>
        <taxon>Bacteria</taxon>
        <taxon>Bacillati</taxon>
        <taxon>Bacillota</taxon>
        <taxon>Clostridia</taxon>
        <taxon>Peptostreptococcales</taxon>
        <taxon>Natronincolaceae</taxon>
        <taxon>Anaerovirgula</taxon>
    </lineage>
</organism>
<dbReference type="AlphaFoldDB" id="A0A239CS28"/>